<dbReference type="Proteomes" id="UP000198348">
    <property type="component" value="Unassembled WGS sequence"/>
</dbReference>
<proteinExistence type="predicted"/>
<name>A0A238XVF4_9PSEU</name>
<organism evidence="3 4">
    <name type="scientific">Haloechinothrix alba</name>
    <dbReference type="NCBI Taxonomy" id="664784"/>
    <lineage>
        <taxon>Bacteria</taxon>
        <taxon>Bacillati</taxon>
        <taxon>Actinomycetota</taxon>
        <taxon>Actinomycetes</taxon>
        <taxon>Pseudonocardiales</taxon>
        <taxon>Pseudonocardiaceae</taxon>
        <taxon>Haloechinothrix</taxon>
    </lineage>
</organism>
<keyword evidence="2" id="KW-0812">Transmembrane</keyword>
<keyword evidence="2" id="KW-1133">Transmembrane helix</keyword>
<accession>A0A238XVF4</accession>
<dbReference type="RefSeq" id="WP_141134676.1">
    <property type="nucleotide sequence ID" value="NZ_FZNW01000012.1"/>
</dbReference>
<evidence type="ECO:0000313" key="4">
    <source>
        <dbReference type="Proteomes" id="UP000198348"/>
    </source>
</evidence>
<evidence type="ECO:0000313" key="3">
    <source>
        <dbReference type="EMBL" id="SNR62538.1"/>
    </source>
</evidence>
<feature type="transmembrane region" description="Helical" evidence="2">
    <location>
        <begin position="129"/>
        <end position="154"/>
    </location>
</feature>
<reference evidence="3 4" key="1">
    <citation type="submission" date="2017-06" db="EMBL/GenBank/DDBJ databases">
        <authorList>
            <person name="Kim H.J."/>
            <person name="Triplett B.A."/>
        </authorList>
    </citation>
    <scope>NUCLEOTIDE SEQUENCE [LARGE SCALE GENOMIC DNA]</scope>
    <source>
        <strain evidence="3 4">DSM 45207</strain>
    </source>
</reference>
<evidence type="ECO:0000256" key="2">
    <source>
        <dbReference type="SAM" id="Phobius"/>
    </source>
</evidence>
<dbReference type="AlphaFoldDB" id="A0A238XVF4"/>
<protein>
    <submittedName>
        <fullName evidence="3">Uncharacterized protein</fullName>
    </submittedName>
</protein>
<dbReference type="EMBL" id="FZNW01000012">
    <property type="protein sequence ID" value="SNR62538.1"/>
    <property type="molecule type" value="Genomic_DNA"/>
</dbReference>
<evidence type="ECO:0000256" key="1">
    <source>
        <dbReference type="SAM" id="MobiDB-lite"/>
    </source>
</evidence>
<keyword evidence="2" id="KW-0472">Membrane</keyword>
<feature type="compositionally biased region" description="Basic and acidic residues" evidence="1">
    <location>
        <begin position="66"/>
        <end position="75"/>
    </location>
</feature>
<gene>
    <name evidence="3" type="ORF">SAMN06265360_112103</name>
</gene>
<sequence length="156" mass="16114">MRAGSSADGTQEPAPQPMYPDPLAGLITGESTQAAVPGTDSSGFDAPTRRTFEGNPDGLDAMLRVVLDDEPHERAGSQAAQQGARELRPEDRQPEGRRGFGSAQRMMSGAGEQAKRVLTDAETKSSAGVAVAVVLIVLFAIIAVALLASLVGLVSA</sequence>
<feature type="compositionally biased region" description="Basic and acidic residues" evidence="1">
    <location>
        <begin position="85"/>
        <end position="98"/>
    </location>
</feature>
<feature type="compositionally biased region" description="Polar residues" evidence="1">
    <location>
        <begin position="29"/>
        <end position="42"/>
    </location>
</feature>
<keyword evidence="4" id="KW-1185">Reference proteome</keyword>
<feature type="region of interest" description="Disordered" evidence="1">
    <location>
        <begin position="1"/>
        <end position="111"/>
    </location>
</feature>